<dbReference type="OrthoDB" id="10027013at2759"/>
<dbReference type="InterPro" id="IPR029063">
    <property type="entry name" value="SAM-dependent_MTases_sf"/>
</dbReference>
<keyword evidence="3" id="KW-0808">Transferase</keyword>
<evidence type="ECO:0000256" key="3">
    <source>
        <dbReference type="ARBA" id="ARBA00022679"/>
    </source>
</evidence>
<dbReference type="Pfam" id="PF08241">
    <property type="entry name" value="Methyltransf_11"/>
    <property type="match status" value="1"/>
</dbReference>
<dbReference type="AlphaFoldDB" id="A0A7H9HU19"/>
<dbReference type="EMBL" id="CP059271">
    <property type="protein sequence ID" value="QLQ81228.1"/>
    <property type="molecule type" value="Genomic_DNA"/>
</dbReference>
<comment type="similarity">
    <text evidence="1">Belongs to the methyltransferase superfamily.</text>
</comment>
<evidence type="ECO:0000256" key="2">
    <source>
        <dbReference type="ARBA" id="ARBA00022603"/>
    </source>
</evidence>
<protein>
    <recommendedName>
        <fullName evidence="4">Methyltransferase type 11 domain-containing protein</fullName>
    </recommendedName>
</protein>
<sequence length="288" mass="33697">MSLYLNKSFNASNYQSFRPTYPQSLYERIMQYHRLHRGTVVDVGCGTGIATFPLVKYFEKVIGCDPSAKMIQTAEEQRQALEDVQKDRIEFKIIPAEKISSVIPEKSADMIVCAEAIQWVNLAVFFEMASSILKPGGTLAYWMYADPIFLDYPEANEVFRSFVYEDPKYYASYWPPEMQYVRNLGKTIVIPEDKFQDITGEVYNPLNSDKKTAFSIAQDDFTIQKLKNWLRTWSIYLKWQEDNRDTNVDITDLLVEKLREKCGWDENTKIRIEWQTCYYLARNRTTSS</sequence>
<evidence type="ECO:0000313" key="6">
    <source>
        <dbReference type="Proteomes" id="UP000510647"/>
    </source>
</evidence>
<keyword evidence="6" id="KW-1185">Reference proteome</keyword>
<evidence type="ECO:0000259" key="4">
    <source>
        <dbReference type="Pfam" id="PF08241"/>
    </source>
</evidence>
<dbReference type="SUPFAM" id="SSF53335">
    <property type="entry name" value="S-adenosyl-L-methionine-dependent methyltransferases"/>
    <property type="match status" value="1"/>
</dbReference>
<reference evidence="5 6" key="1">
    <citation type="submission" date="2020-06" db="EMBL/GenBank/DDBJ databases">
        <title>The yeast mating-type switching endonuclease HO is a domesticated member of an unorthodox homing genetic element family.</title>
        <authorList>
            <person name="Coughlan A.Y."/>
            <person name="Lombardi L."/>
            <person name="Braun-Galleani S."/>
            <person name="Martos A.R."/>
            <person name="Galeote V."/>
            <person name="Bigey F."/>
            <person name="Dequin S."/>
            <person name="Byrne K.P."/>
            <person name="Wolfe K.H."/>
        </authorList>
    </citation>
    <scope>NUCLEOTIDE SEQUENCE [LARGE SCALE GENOMIC DNA]</scope>
    <source>
        <strain evidence="5 6">CBS2947</strain>
    </source>
</reference>
<dbReference type="PANTHER" id="PTHR44942">
    <property type="entry name" value="METHYLTRANSF_11 DOMAIN-CONTAINING PROTEIN"/>
    <property type="match status" value="1"/>
</dbReference>
<dbReference type="Proteomes" id="UP000510647">
    <property type="component" value="Chromosome 5"/>
</dbReference>
<evidence type="ECO:0000313" key="5">
    <source>
        <dbReference type="EMBL" id="QLQ81228.1"/>
    </source>
</evidence>
<proteinExistence type="inferred from homology"/>
<dbReference type="GO" id="GO:0032259">
    <property type="term" value="P:methylation"/>
    <property type="evidence" value="ECO:0007669"/>
    <property type="project" value="UniProtKB-KW"/>
</dbReference>
<accession>A0A7H9HU19</accession>
<dbReference type="CDD" id="cd02440">
    <property type="entry name" value="AdoMet_MTases"/>
    <property type="match status" value="1"/>
</dbReference>
<evidence type="ECO:0000256" key="1">
    <source>
        <dbReference type="ARBA" id="ARBA00008361"/>
    </source>
</evidence>
<dbReference type="PANTHER" id="PTHR44942:SF4">
    <property type="entry name" value="METHYLTRANSFERASE TYPE 11 DOMAIN-CONTAINING PROTEIN"/>
    <property type="match status" value="1"/>
</dbReference>
<feature type="domain" description="Methyltransferase type 11" evidence="4">
    <location>
        <begin position="41"/>
        <end position="140"/>
    </location>
</feature>
<dbReference type="InterPro" id="IPR013216">
    <property type="entry name" value="Methyltransf_11"/>
</dbReference>
<dbReference type="InterPro" id="IPR051052">
    <property type="entry name" value="Diverse_substrate_MTase"/>
</dbReference>
<dbReference type="GO" id="GO:0008757">
    <property type="term" value="F:S-adenosylmethionine-dependent methyltransferase activity"/>
    <property type="evidence" value="ECO:0007669"/>
    <property type="project" value="InterPro"/>
</dbReference>
<name>A0A7H9HU19_9SACH</name>
<organism evidence="5 6">
    <name type="scientific">Torulaspora globosa</name>
    <dbReference type="NCBI Taxonomy" id="48254"/>
    <lineage>
        <taxon>Eukaryota</taxon>
        <taxon>Fungi</taxon>
        <taxon>Dikarya</taxon>
        <taxon>Ascomycota</taxon>
        <taxon>Saccharomycotina</taxon>
        <taxon>Saccharomycetes</taxon>
        <taxon>Saccharomycetales</taxon>
        <taxon>Saccharomycetaceae</taxon>
        <taxon>Torulaspora</taxon>
    </lineage>
</organism>
<dbReference type="Gene3D" id="3.40.50.150">
    <property type="entry name" value="Vaccinia Virus protein VP39"/>
    <property type="match status" value="1"/>
</dbReference>
<keyword evidence="2" id="KW-0489">Methyltransferase</keyword>
<gene>
    <name evidence="5" type="ORF">HG537_0E05840</name>
</gene>